<gene>
    <name evidence="3" type="ORF">APY04_2933</name>
</gene>
<dbReference type="SUPFAM" id="SSF82866">
    <property type="entry name" value="Multidrug efflux transporter AcrB transmembrane domain"/>
    <property type="match status" value="2"/>
</dbReference>
<dbReference type="AlphaFoldDB" id="A0A109BAQ3"/>
<reference evidence="3 4" key="1">
    <citation type="submission" date="2015-10" db="EMBL/GenBank/DDBJ databases">
        <title>Transcriptomic analysis of a linuron degrading triple-species bacterial consortium.</title>
        <authorList>
            <person name="Albers P."/>
        </authorList>
    </citation>
    <scope>NUCLEOTIDE SEQUENCE [LARGE SCALE GENOMIC DNA]</scope>
    <source>
        <strain evidence="3 4">WDL6</strain>
    </source>
</reference>
<evidence type="ECO:0000313" key="3">
    <source>
        <dbReference type="EMBL" id="KWT65184.1"/>
    </source>
</evidence>
<dbReference type="PANTHER" id="PTHR32063:SF78">
    <property type="entry name" value="ACRB_ACRD_ACRF FAMILY PROTEIN"/>
    <property type="match status" value="1"/>
</dbReference>
<dbReference type="Gene3D" id="3.30.2090.10">
    <property type="entry name" value="Multidrug efflux transporter AcrB TolC docking domain, DN and DC subdomains"/>
    <property type="match status" value="2"/>
</dbReference>
<dbReference type="SUPFAM" id="SSF82714">
    <property type="entry name" value="Multidrug efflux transporter AcrB TolC docking domain, DN and DC subdomains"/>
    <property type="match status" value="2"/>
</dbReference>
<feature type="region of interest" description="Disordered" evidence="1">
    <location>
        <begin position="1034"/>
        <end position="1060"/>
    </location>
</feature>
<keyword evidence="4" id="KW-1185">Reference proteome</keyword>
<dbReference type="PANTHER" id="PTHR32063">
    <property type="match status" value="1"/>
</dbReference>
<keyword evidence="2" id="KW-0812">Transmembrane</keyword>
<feature type="transmembrane region" description="Helical" evidence="2">
    <location>
        <begin position="528"/>
        <end position="546"/>
    </location>
</feature>
<proteinExistence type="predicted"/>
<dbReference type="Gene3D" id="3.30.70.1320">
    <property type="entry name" value="Multidrug efflux transporter AcrB pore domain like"/>
    <property type="match status" value="1"/>
</dbReference>
<dbReference type="FunFam" id="3.30.70.1430:FF:000001">
    <property type="entry name" value="Efflux pump membrane transporter"/>
    <property type="match status" value="1"/>
</dbReference>
<dbReference type="PATRIC" id="fig|121290.4.peg.533"/>
<feature type="transmembrane region" description="Helical" evidence="2">
    <location>
        <begin position="463"/>
        <end position="490"/>
    </location>
</feature>
<sequence>MNFSAPFIKRPIGTALMAIGLFLLGATAYYDLPVASLPAVDFPTIRVQASSPGADPQTMAATIAAPIERRLGEIAGVTELTSSSSQGSASILVQFDLSRDVDGAARDVQAALNAAAADLPGDLPQVPTFRKYNPSASPVLILALTSDTMSPSEVYDTADTIVAQRISQVPGVAQVDVSGAEQPAIRVRVNPTLLAGVGVSMDQVRNAITAANALEPVGVIDGDKSALTVETNTQLLDPDDYGALVLKTSDGNVVRLSNVAKVEHGTLNSRSIALHDRKPAVLLIIRKQPDANVLETVDGVKAMLPNLERWMPAGIDLHIVTDRTMTIRASVHDMQFTLALSIALVMVVVFVFLRRITPTIAAGITVPLSLAGTCAVMWTLGYSVNNLTLMAFVIAVGFVVDDAIVMIENVFRNLEKGMEPMRAALLGARQIGFTVISISVSLIAAFIPVLFMGGVMGRMLREFSVTLVVAIAVSVVVSLSVTPMICGHFIKHSNEGIRNRFDRIVEAALDWMVGLYARTLRVALRHQIVTLFSLLCVILLTAHLYVQIPKGMFPEDDTGLIMGSVEASADVSYEAMLKLQMQALDVVLADPAVNNVGSSLGGSGPGPGGSTTGRMFIDLKPLEERGGVSTAQVVQRMRGKFSHIKGAEVRMFPSRDIRVGARQGNSQYQYTLWDPDIDELNEWAPKVQARMRTIPSIIDVSDDRQAGGLQLDVKIDREAAARMGVRISDIDSTMNNAFAQRQISTIYAQRNQYRVILEVDPRLQRDPSDLQHIFVPSADGNSQVPLTSLIRMEKTTAPLRINHQGPFPAITISFDIAPGFTMEQALNDIEQAMADLHTPSNLRGEMAGDAAAFAAQSTQQLFLILAALIAVYIVLGVLYESLAHPITIISTLPSAGLGALLALYLAKMELSMTALIGVILLIGIVKKNGIMMVDFALDGERERGMKPAAAIYEACLARFRPILMTTLAALLGAIPLAFAEGPGSEIRRPLGITIIGGLFVSQFLTLYTTPVIYLMLDRVHRKLGGAAPAKLDEIPSSADAELPRDDGAATGPEAAAPAAT</sequence>
<keyword evidence="2" id="KW-0472">Membrane</keyword>
<feature type="transmembrane region" description="Helical" evidence="2">
    <location>
        <begin position="387"/>
        <end position="411"/>
    </location>
</feature>
<dbReference type="STRING" id="121290.APY04_2933"/>
<evidence type="ECO:0000256" key="1">
    <source>
        <dbReference type="SAM" id="MobiDB-lite"/>
    </source>
</evidence>
<dbReference type="InterPro" id="IPR001036">
    <property type="entry name" value="Acrflvin-R"/>
</dbReference>
<feature type="transmembrane region" description="Helical" evidence="2">
    <location>
        <begin position="958"/>
        <end position="978"/>
    </location>
</feature>
<dbReference type="EMBL" id="LMTR01000082">
    <property type="protein sequence ID" value="KWT65184.1"/>
    <property type="molecule type" value="Genomic_DNA"/>
</dbReference>
<comment type="caution">
    <text evidence="3">The sequence shown here is derived from an EMBL/GenBank/DDBJ whole genome shotgun (WGS) entry which is preliminary data.</text>
</comment>
<dbReference type="InterPro" id="IPR027463">
    <property type="entry name" value="AcrB_DN_DC_subdom"/>
</dbReference>
<feature type="transmembrane region" description="Helical" evidence="2">
    <location>
        <begin position="886"/>
        <end position="906"/>
    </location>
</feature>
<dbReference type="PRINTS" id="PR00702">
    <property type="entry name" value="ACRIFLAVINRP"/>
</dbReference>
<dbReference type="Pfam" id="PF00873">
    <property type="entry name" value="ACR_tran"/>
    <property type="match status" value="1"/>
</dbReference>
<dbReference type="Gene3D" id="3.30.70.1430">
    <property type="entry name" value="Multidrug efflux transporter AcrB pore domain"/>
    <property type="match status" value="2"/>
</dbReference>
<protein>
    <submittedName>
        <fullName evidence="3">RND multidrug efflux transporter</fullName>
    </submittedName>
</protein>
<feature type="compositionally biased region" description="Low complexity" evidence="1">
    <location>
        <begin position="1048"/>
        <end position="1060"/>
    </location>
</feature>
<feature type="transmembrane region" description="Helical" evidence="2">
    <location>
        <begin position="861"/>
        <end position="879"/>
    </location>
</feature>
<organism evidence="3 4">
    <name type="scientific">Hyphomicrobium sulfonivorans</name>
    <dbReference type="NCBI Taxonomy" id="121290"/>
    <lineage>
        <taxon>Bacteria</taxon>
        <taxon>Pseudomonadati</taxon>
        <taxon>Pseudomonadota</taxon>
        <taxon>Alphaproteobacteria</taxon>
        <taxon>Hyphomicrobiales</taxon>
        <taxon>Hyphomicrobiaceae</taxon>
        <taxon>Hyphomicrobium</taxon>
    </lineage>
</organism>
<feature type="transmembrane region" description="Helical" evidence="2">
    <location>
        <begin position="912"/>
        <end position="937"/>
    </location>
</feature>
<feature type="transmembrane region" description="Helical" evidence="2">
    <location>
        <begin position="990"/>
        <end position="1016"/>
    </location>
</feature>
<name>A0A109BAQ3_HYPSL</name>
<feature type="transmembrane region" description="Helical" evidence="2">
    <location>
        <begin position="431"/>
        <end position="451"/>
    </location>
</feature>
<dbReference type="GO" id="GO:0005886">
    <property type="term" value="C:plasma membrane"/>
    <property type="evidence" value="ECO:0007669"/>
    <property type="project" value="TreeGrafter"/>
</dbReference>
<dbReference type="Gene3D" id="3.30.70.1440">
    <property type="entry name" value="Multidrug efflux transporter AcrB pore domain"/>
    <property type="match status" value="1"/>
</dbReference>
<dbReference type="RefSeq" id="WP_068463776.1">
    <property type="nucleotide sequence ID" value="NZ_LMTR01000082.1"/>
</dbReference>
<dbReference type="SUPFAM" id="SSF82693">
    <property type="entry name" value="Multidrug efflux transporter AcrB pore domain, PN1, PN2, PC1 and PC2 subdomains"/>
    <property type="match status" value="3"/>
</dbReference>
<evidence type="ECO:0000313" key="4">
    <source>
        <dbReference type="Proteomes" id="UP000059074"/>
    </source>
</evidence>
<accession>A0A109BAQ3</accession>
<dbReference type="Gene3D" id="1.20.1640.10">
    <property type="entry name" value="Multidrug efflux transporter AcrB transmembrane domain"/>
    <property type="match status" value="2"/>
</dbReference>
<dbReference type="OrthoDB" id="8308837at2"/>
<feature type="transmembrane region" description="Helical" evidence="2">
    <location>
        <begin position="334"/>
        <end position="353"/>
    </location>
</feature>
<dbReference type="GO" id="GO:0042910">
    <property type="term" value="F:xenobiotic transmembrane transporter activity"/>
    <property type="evidence" value="ECO:0007669"/>
    <property type="project" value="TreeGrafter"/>
</dbReference>
<evidence type="ECO:0000256" key="2">
    <source>
        <dbReference type="SAM" id="Phobius"/>
    </source>
</evidence>
<feature type="transmembrane region" description="Helical" evidence="2">
    <location>
        <begin position="360"/>
        <end position="381"/>
    </location>
</feature>
<keyword evidence="2" id="KW-1133">Transmembrane helix</keyword>
<dbReference type="Proteomes" id="UP000059074">
    <property type="component" value="Unassembled WGS sequence"/>
</dbReference>